<evidence type="ECO:0000256" key="8">
    <source>
        <dbReference type="ARBA" id="ARBA00023214"/>
    </source>
</evidence>
<feature type="domain" description="CBS" evidence="12">
    <location>
        <begin position="520"/>
        <end position="579"/>
    </location>
</feature>
<dbReference type="SUPFAM" id="SSF81340">
    <property type="entry name" value="Clc chloride channel"/>
    <property type="match status" value="1"/>
</dbReference>
<feature type="transmembrane region" description="Helical" evidence="11">
    <location>
        <begin position="242"/>
        <end position="262"/>
    </location>
</feature>
<dbReference type="EMBL" id="BALE01000003">
    <property type="protein sequence ID" value="GAN52827.1"/>
    <property type="molecule type" value="Genomic_DNA"/>
</dbReference>
<dbReference type="GO" id="GO:0034707">
    <property type="term" value="C:chloride channel complex"/>
    <property type="evidence" value="ECO:0007669"/>
    <property type="project" value="UniProtKB-KW"/>
</dbReference>
<evidence type="ECO:0000256" key="2">
    <source>
        <dbReference type="ARBA" id="ARBA00022448"/>
    </source>
</evidence>
<keyword evidence="9" id="KW-0407">Ion channel</keyword>
<feature type="transmembrane region" description="Helical" evidence="11">
    <location>
        <begin position="282"/>
        <end position="303"/>
    </location>
</feature>
<evidence type="ECO:0000313" key="14">
    <source>
        <dbReference type="Proteomes" id="UP000032679"/>
    </source>
</evidence>
<dbReference type="Gene3D" id="1.10.3080.10">
    <property type="entry name" value="Clc chloride channel"/>
    <property type="match status" value="1"/>
</dbReference>
<comment type="subcellular location">
    <subcellularLocation>
        <location evidence="1">Membrane</location>
        <topology evidence="1">Multi-pass membrane protein</topology>
    </subcellularLocation>
</comment>
<evidence type="ECO:0000313" key="13">
    <source>
        <dbReference type="EMBL" id="GAN52827.1"/>
    </source>
</evidence>
<dbReference type="PANTHER" id="PTHR43427">
    <property type="entry name" value="CHLORIDE CHANNEL PROTEIN CLC-E"/>
    <property type="match status" value="1"/>
</dbReference>
<dbReference type="Proteomes" id="UP000032679">
    <property type="component" value="Unassembled WGS sequence"/>
</dbReference>
<dbReference type="InterPro" id="IPR046342">
    <property type="entry name" value="CBS_dom_sf"/>
</dbReference>
<comment type="caution">
    <text evidence="13">The sequence shown here is derived from an EMBL/GenBank/DDBJ whole genome shotgun (WGS) entry which is preliminary data.</text>
</comment>
<dbReference type="PRINTS" id="PR00762">
    <property type="entry name" value="CLCHANNEL"/>
</dbReference>
<keyword evidence="8" id="KW-0868">Chloride</keyword>
<dbReference type="Pfam" id="PF00571">
    <property type="entry name" value="CBS"/>
    <property type="match status" value="1"/>
</dbReference>
<dbReference type="InterPro" id="IPR000644">
    <property type="entry name" value="CBS_dom"/>
</dbReference>
<dbReference type="STRING" id="1231623.Tasa_003_005"/>
<evidence type="ECO:0000256" key="11">
    <source>
        <dbReference type="SAM" id="Phobius"/>
    </source>
</evidence>
<dbReference type="PANTHER" id="PTHR43427:SF6">
    <property type="entry name" value="CHLORIDE CHANNEL PROTEIN CLC-E"/>
    <property type="match status" value="1"/>
</dbReference>
<dbReference type="PROSITE" id="PS51371">
    <property type="entry name" value="CBS"/>
    <property type="match status" value="1"/>
</dbReference>
<feature type="transmembrane region" description="Helical" evidence="11">
    <location>
        <begin position="169"/>
        <end position="194"/>
    </location>
</feature>
<keyword evidence="7" id="KW-0869">Chloride channel</keyword>
<dbReference type="OrthoDB" id="9814803at2"/>
<evidence type="ECO:0000259" key="12">
    <source>
        <dbReference type="PROSITE" id="PS51371"/>
    </source>
</evidence>
<dbReference type="InterPro" id="IPR050368">
    <property type="entry name" value="ClC-type_chloride_channel"/>
</dbReference>
<keyword evidence="3 11" id="KW-0812">Transmembrane</keyword>
<dbReference type="SUPFAM" id="SSF54631">
    <property type="entry name" value="CBS-domain pair"/>
    <property type="match status" value="1"/>
</dbReference>
<keyword evidence="14" id="KW-1185">Reference proteome</keyword>
<evidence type="ECO:0000256" key="1">
    <source>
        <dbReference type="ARBA" id="ARBA00004141"/>
    </source>
</evidence>
<dbReference type="RefSeq" id="WP_048846202.1">
    <property type="nucleotide sequence ID" value="NZ_BALE01000003.1"/>
</dbReference>
<keyword evidence="6 11" id="KW-0472">Membrane</keyword>
<reference evidence="13 14" key="1">
    <citation type="submission" date="2012-10" db="EMBL/GenBank/DDBJ databases">
        <title>Genome sequencing of Tanticharoenia sakaeratensis NBRC 103193.</title>
        <authorList>
            <person name="Azuma Y."/>
            <person name="Hadano H."/>
            <person name="Hirakawa H."/>
            <person name="Matsushita K."/>
        </authorList>
    </citation>
    <scope>NUCLEOTIDE SEQUENCE [LARGE SCALE GENOMIC DNA]</scope>
    <source>
        <strain evidence="13 14">NBRC 103193</strain>
    </source>
</reference>
<feature type="transmembrane region" description="Helical" evidence="11">
    <location>
        <begin position="342"/>
        <end position="362"/>
    </location>
</feature>
<keyword evidence="10" id="KW-0129">CBS domain</keyword>
<name>A0A0D6MGU0_9PROT</name>
<evidence type="ECO:0000256" key="4">
    <source>
        <dbReference type="ARBA" id="ARBA00022989"/>
    </source>
</evidence>
<dbReference type="Pfam" id="PF00654">
    <property type="entry name" value="Voltage_CLC"/>
    <property type="match status" value="1"/>
</dbReference>
<gene>
    <name evidence="13" type="ORF">Tasa_003_005</name>
</gene>
<evidence type="ECO:0000256" key="10">
    <source>
        <dbReference type="PROSITE-ProRule" id="PRU00703"/>
    </source>
</evidence>
<feature type="transmembrane region" description="Helical" evidence="11">
    <location>
        <begin position="79"/>
        <end position="99"/>
    </location>
</feature>
<evidence type="ECO:0000256" key="7">
    <source>
        <dbReference type="ARBA" id="ARBA00023173"/>
    </source>
</evidence>
<feature type="transmembrane region" description="Helical" evidence="11">
    <location>
        <begin position="374"/>
        <end position="399"/>
    </location>
</feature>
<keyword evidence="4 11" id="KW-1133">Transmembrane helix</keyword>
<dbReference type="Gene3D" id="3.10.580.10">
    <property type="entry name" value="CBS-domain"/>
    <property type="match status" value="1"/>
</dbReference>
<evidence type="ECO:0000256" key="5">
    <source>
        <dbReference type="ARBA" id="ARBA00023065"/>
    </source>
</evidence>
<keyword evidence="5" id="KW-0406">Ion transport</keyword>
<dbReference type="InterPro" id="IPR001807">
    <property type="entry name" value="ClC"/>
</dbReference>
<proteinExistence type="predicted"/>
<organism evidence="13 14">
    <name type="scientific">Tanticharoenia sakaeratensis NBRC 103193</name>
    <dbReference type="NCBI Taxonomy" id="1231623"/>
    <lineage>
        <taxon>Bacteria</taxon>
        <taxon>Pseudomonadati</taxon>
        <taxon>Pseudomonadota</taxon>
        <taxon>Alphaproteobacteria</taxon>
        <taxon>Acetobacterales</taxon>
        <taxon>Acetobacteraceae</taxon>
        <taxon>Tanticharoenia</taxon>
    </lineage>
</organism>
<accession>A0A0D6MGU0</accession>
<evidence type="ECO:0000256" key="9">
    <source>
        <dbReference type="ARBA" id="ARBA00023303"/>
    </source>
</evidence>
<protein>
    <submittedName>
        <fullName evidence="13">Chloride channel protein</fullName>
    </submittedName>
</protein>
<keyword evidence="2" id="KW-0813">Transport</keyword>
<dbReference type="InterPro" id="IPR014743">
    <property type="entry name" value="Cl-channel_core"/>
</dbReference>
<feature type="transmembrane region" description="Helical" evidence="11">
    <location>
        <begin position="315"/>
        <end position="336"/>
    </location>
</feature>
<feature type="transmembrane region" description="Helical" evidence="11">
    <location>
        <begin position="26"/>
        <end position="46"/>
    </location>
</feature>
<evidence type="ECO:0000256" key="6">
    <source>
        <dbReference type="ARBA" id="ARBA00023136"/>
    </source>
</evidence>
<dbReference type="AlphaFoldDB" id="A0A0D6MGU0"/>
<evidence type="ECO:0000256" key="3">
    <source>
        <dbReference type="ARBA" id="ARBA00022692"/>
    </source>
</evidence>
<sequence>MSGRDRRARILHAPRRLRALVRADEIWLTVLAGFIGALAGLCVVVMTRVTLFAHEVFFAIGNGGRLSGLDWVPPERLLIVPPLGGLVLGLFGVLVARILPSRPIDPIEANALHGGRMSVRDSLIVATQTIISNSAGASIGLEAGFTQISSAFASWFGRVFRVRREDLRILVACGAGGAIGAAFGGPVTGAFYAFELVLGTYSLARLSPVAIAAVAAVGVQRLLGGVAPAVSVPLGDPLTLEAVAPVVVLAIGSALVAIGIMYCVTVTESWFRRLVKPAWLRPAVGGLMVGILALASPSVLSAGHSAMRVVFDGGLTIRWALALLLLKSVASCVSIGSGFRGGLFFASLYLGVLAGAIFGDGLQAIGIGGLSPASCALIGMNAMAVAVIGSPMTMIVLTLELTGDTRLTVAALLACVLSQLVTRRLFGYSFATWRFHLRGETIRSAVDVGWMRSLNVRRMMRGAPSLLPRDTTIARARAVFPLGSVPRVVLVAAESRYAGILTVSDLHAPGSSPDAPVSTLAHYEDVMLTPQMNVREAVTTFERAEADALAVVDDAERRRVVGMLSEQHTLRRYAEELDRTRRALAGEGAQDGPVQSAYVTPVQS</sequence>
<dbReference type="GO" id="GO:0005254">
    <property type="term" value="F:chloride channel activity"/>
    <property type="evidence" value="ECO:0007669"/>
    <property type="project" value="UniProtKB-KW"/>
</dbReference>
<dbReference type="CDD" id="cd00400">
    <property type="entry name" value="Voltage_gated_ClC"/>
    <property type="match status" value="1"/>
</dbReference>